<keyword evidence="8 12" id="KW-0472">Membrane</keyword>
<dbReference type="EMBL" id="CP068046">
    <property type="protein sequence ID" value="QQR40476.1"/>
    <property type="molecule type" value="Genomic_DNA"/>
</dbReference>
<dbReference type="HAMAP" id="MF_00454">
    <property type="entry name" value="FluC"/>
    <property type="match status" value="1"/>
</dbReference>
<name>A0ABX7C8P8_9HYPH</name>
<keyword evidence="12" id="KW-0479">Metal-binding</keyword>
<keyword evidence="3" id="KW-0997">Cell inner membrane</keyword>
<dbReference type="NCBIfam" id="TIGR00494">
    <property type="entry name" value="crcB"/>
    <property type="match status" value="1"/>
</dbReference>
<feature type="transmembrane region" description="Helical" evidence="12">
    <location>
        <begin position="33"/>
        <end position="56"/>
    </location>
</feature>
<evidence type="ECO:0000313" key="13">
    <source>
        <dbReference type="EMBL" id="QQR40476.1"/>
    </source>
</evidence>
<evidence type="ECO:0000256" key="2">
    <source>
        <dbReference type="ARBA" id="ARBA00022475"/>
    </source>
</evidence>
<organism evidence="13 14">
    <name type="scientific">Devosia rhizoryzae</name>
    <dbReference type="NCBI Taxonomy" id="2774137"/>
    <lineage>
        <taxon>Bacteria</taxon>
        <taxon>Pseudomonadati</taxon>
        <taxon>Pseudomonadota</taxon>
        <taxon>Alphaproteobacteria</taxon>
        <taxon>Hyphomicrobiales</taxon>
        <taxon>Devosiaceae</taxon>
        <taxon>Devosia</taxon>
    </lineage>
</organism>
<keyword evidence="12" id="KW-0813">Transport</keyword>
<evidence type="ECO:0000256" key="4">
    <source>
        <dbReference type="ARBA" id="ARBA00022692"/>
    </source>
</evidence>
<evidence type="ECO:0000256" key="1">
    <source>
        <dbReference type="ARBA" id="ARBA00004651"/>
    </source>
</evidence>
<proteinExistence type="inferred from homology"/>
<comment type="function">
    <text evidence="12">Fluoride-specific ion channel. Important for reducing fluoride concentration in the cell, thus reducing its toxicity.</text>
</comment>
<reference evidence="13 14" key="1">
    <citation type="submission" date="2021-01" db="EMBL/GenBank/DDBJ databases">
        <title>Genome seq and assembly of Devosia sp. LEGU1.</title>
        <authorList>
            <person name="Chhetri G."/>
        </authorList>
    </citation>
    <scope>NUCLEOTIDE SEQUENCE [LARGE SCALE GENOMIC DNA]</scope>
    <source>
        <strain evidence="13 14">LEGU1</strain>
    </source>
</reference>
<keyword evidence="5 12" id="KW-1133">Transmembrane helix</keyword>
<feature type="binding site" evidence="12">
    <location>
        <position position="79"/>
    </location>
    <ligand>
        <name>Na(+)</name>
        <dbReference type="ChEBI" id="CHEBI:29101"/>
        <note>structural</note>
    </ligand>
</feature>
<keyword evidence="7 12" id="KW-0406">Ion transport</keyword>
<dbReference type="PANTHER" id="PTHR28259">
    <property type="entry name" value="FLUORIDE EXPORT PROTEIN 1-RELATED"/>
    <property type="match status" value="1"/>
</dbReference>
<comment type="activity regulation">
    <text evidence="12">Na(+) is not transported, but it plays an essential structural role and its presence is essential for fluoride channel function.</text>
</comment>
<evidence type="ECO:0000256" key="8">
    <source>
        <dbReference type="ARBA" id="ARBA00023136"/>
    </source>
</evidence>
<gene>
    <name evidence="12 13" type="primary">crcB</name>
    <name evidence="12" type="synonym">fluC</name>
    <name evidence="13" type="ORF">JI748_05590</name>
</gene>
<keyword evidence="6 12" id="KW-0915">Sodium</keyword>
<feature type="transmembrane region" description="Helical" evidence="12">
    <location>
        <begin position="68"/>
        <end position="86"/>
    </location>
</feature>
<evidence type="ECO:0000256" key="10">
    <source>
        <dbReference type="ARBA" id="ARBA00035120"/>
    </source>
</evidence>
<evidence type="ECO:0000256" key="5">
    <source>
        <dbReference type="ARBA" id="ARBA00022989"/>
    </source>
</evidence>
<accession>A0ABX7C8P8</accession>
<comment type="subcellular location">
    <subcellularLocation>
        <location evidence="1 12">Cell membrane</location>
        <topology evidence="1 12">Multi-pass membrane protein</topology>
    </subcellularLocation>
</comment>
<evidence type="ECO:0000256" key="11">
    <source>
        <dbReference type="ARBA" id="ARBA00035585"/>
    </source>
</evidence>
<comment type="similarity">
    <text evidence="10 12">Belongs to the fluoride channel Fluc/FEX (TC 1.A.43) family.</text>
</comment>
<evidence type="ECO:0000256" key="6">
    <source>
        <dbReference type="ARBA" id="ARBA00023053"/>
    </source>
</evidence>
<evidence type="ECO:0000256" key="9">
    <source>
        <dbReference type="ARBA" id="ARBA00023303"/>
    </source>
</evidence>
<feature type="transmembrane region" description="Helical" evidence="12">
    <location>
        <begin position="98"/>
        <end position="119"/>
    </location>
</feature>
<comment type="catalytic activity">
    <reaction evidence="11">
        <text>fluoride(in) = fluoride(out)</text>
        <dbReference type="Rhea" id="RHEA:76159"/>
        <dbReference type="ChEBI" id="CHEBI:17051"/>
    </reaction>
    <physiologicalReaction direction="left-to-right" evidence="11">
        <dbReference type="Rhea" id="RHEA:76160"/>
    </physiologicalReaction>
</comment>
<keyword evidence="4 12" id="KW-0812">Transmembrane</keyword>
<dbReference type="Proteomes" id="UP000595857">
    <property type="component" value="Chromosome"/>
</dbReference>
<dbReference type="RefSeq" id="WP_201635821.1">
    <property type="nucleotide sequence ID" value="NZ_CP068046.1"/>
</dbReference>
<keyword evidence="9 12" id="KW-0407">Ion channel</keyword>
<feature type="binding site" evidence="12">
    <location>
        <position position="76"/>
    </location>
    <ligand>
        <name>Na(+)</name>
        <dbReference type="ChEBI" id="CHEBI:29101"/>
        <note>structural</note>
    </ligand>
</feature>
<dbReference type="InterPro" id="IPR003691">
    <property type="entry name" value="FluC"/>
</dbReference>
<evidence type="ECO:0000256" key="12">
    <source>
        <dbReference type="HAMAP-Rule" id="MF_00454"/>
    </source>
</evidence>
<sequence length="127" mass="13402">MPAVLLVGLGGALGAMARYGFGSVISRFWQNSFPLAILLINILGAVAMGITIGLLTRFMPAWQEEARLFLAVGVLGGFTTFSSFSLDTVVLLERGQWAQAMLYVGLSVVVCVAGLYLGLLMTRGGTA</sequence>
<keyword evidence="2 12" id="KW-1003">Cell membrane</keyword>
<keyword evidence="14" id="KW-1185">Reference proteome</keyword>
<protein>
    <recommendedName>
        <fullName evidence="12">Fluoride-specific ion channel FluC</fullName>
    </recommendedName>
</protein>
<evidence type="ECO:0000256" key="3">
    <source>
        <dbReference type="ARBA" id="ARBA00022519"/>
    </source>
</evidence>
<evidence type="ECO:0000256" key="7">
    <source>
        <dbReference type="ARBA" id="ARBA00023065"/>
    </source>
</evidence>
<dbReference type="PANTHER" id="PTHR28259:SF1">
    <property type="entry name" value="FLUORIDE EXPORT PROTEIN 1-RELATED"/>
    <property type="match status" value="1"/>
</dbReference>
<evidence type="ECO:0000313" key="14">
    <source>
        <dbReference type="Proteomes" id="UP000595857"/>
    </source>
</evidence>
<dbReference type="Pfam" id="PF02537">
    <property type="entry name" value="CRCB"/>
    <property type="match status" value="1"/>
</dbReference>